<feature type="binding site" evidence="8">
    <location>
        <position position="119"/>
    </location>
    <ligand>
        <name>Zn(2+)</name>
        <dbReference type="ChEBI" id="CHEBI:29105"/>
    </ligand>
</feature>
<evidence type="ECO:0000256" key="3">
    <source>
        <dbReference type="ARBA" id="ARBA00022801"/>
    </source>
</evidence>
<keyword evidence="3 5" id="KW-0378">Hydrolase</keyword>
<sequence length="364" mass="39190">MKTIKANIVTENGLTEAHLSYSDKIEKIELKSSPNPTLPKLVSGFIDLHVHGGGGADIMEAGASAETISKTHARFGTTSFLATTMTAPFSDLEKSFLALKESFQNKKKNHARILGVHLEGPFISADKLGAQPNFTREATLKEINHLNSIVPIKVITLAPEVFNHLDLIPELKKMGITVQIGHTNGTYEQGVTALNQGAKSFTHLFNAMSSFHHRAPGMAGAALAHAEYAELIPDLEHVHPGAIKVALKTIPNLYFVTDSTAATGMPDGDYKLGSHTVHKCLGGVRLADGTLAGSALTMDLAYRNLLSIGLTEAQITKKLSAIPAEVININNRGQIKVGHFADFVLLDKENRISTVIIEGDECDF</sequence>
<feature type="binding site" evidence="7">
    <location>
        <position position="130"/>
    </location>
    <ligand>
        <name>substrate</name>
    </ligand>
</feature>
<dbReference type="PANTHER" id="PTHR11113">
    <property type="entry name" value="N-ACETYLGLUCOSAMINE-6-PHOSPHATE DEACETYLASE"/>
    <property type="match status" value="1"/>
</dbReference>
<dbReference type="KEGG" id="bsto:C0V70_17325"/>
<evidence type="ECO:0000256" key="8">
    <source>
        <dbReference type="PIRSR" id="PIRSR038994-3"/>
    </source>
</evidence>
<name>A0A2K9NWC8_BACTC</name>
<evidence type="ECO:0000256" key="4">
    <source>
        <dbReference type="ARBA" id="ARBA00023277"/>
    </source>
</evidence>
<dbReference type="SUPFAM" id="SSF51556">
    <property type="entry name" value="Metallo-dependent hydrolases"/>
    <property type="match status" value="1"/>
</dbReference>
<feature type="active site" description="Proton donor/acceptor" evidence="6">
    <location>
        <position position="258"/>
    </location>
</feature>
<evidence type="ECO:0000256" key="6">
    <source>
        <dbReference type="PIRSR" id="PIRSR038994-1"/>
    </source>
</evidence>
<keyword evidence="10" id="KW-1185">Reference proteome</keyword>
<dbReference type="PIRSF" id="PIRSF038994">
    <property type="entry name" value="NagA"/>
    <property type="match status" value="1"/>
</dbReference>
<keyword evidence="4 5" id="KW-0119">Carbohydrate metabolism</keyword>
<evidence type="ECO:0000256" key="1">
    <source>
        <dbReference type="ARBA" id="ARBA00010716"/>
    </source>
</evidence>
<dbReference type="EMBL" id="CP025704">
    <property type="protein sequence ID" value="AUN99833.1"/>
    <property type="molecule type" value="Genomic_DNA"/>
</dbReference>
<dbReference type="GO" id="GO:0008448">
    <property type="term" value="F:N-acetylglucosamine-6-phosphate deacetylase activity"/>
    <property type="evidence" value="ECO:0007669"/>
    <property type="project" value="InterPro"/>
</dbReference>
<dbReference type="InterPro" id="IPR006680">
    <property type="entry name" value="Amidohydro-rel"/>
</dbReference>
<dbReference type="NCBIfam" id="TIGR00221">
    <property type="entry name" value="nagA"/>
    <property type="match status" value="1"/>
</dbReference>
<dbReference type="Gene3D" id="2.30.40.10">
    <property type="entry name" value="Urease, subunit C, domain 1"/>
    <property type="match status" value="1"/>
</dbReference>
<dbReference type="RefSeq" id="WP_102245122.1">
    <property type="nucleotide sequence ID" value="NZ_CP025704.1"/>
</dbReference>
<protein>
    <submittedName>
        <fullName evidence="9">N-acetylglucosamine-6-phosphate deacetylase</fullName>
    </submittedName>
</protein>
<comment type="cofactor">
    <cofactor evidence="8">
        <name>a divalent metal cation</name>
        <dbReference type="ChEBI" id="CHEBI:60240"/>
    </cofactor>
    <text evidence="8">Binds 1 divalent metal cation per subunit.</text>
</comment>
<dbReference type="Pfam" id="PF01979">
    <property type="entry name" value="Amidohydro_1"/>
    <property type="match status" value="1"/>
</dbReference>
<dbReference type="PANTHER" id="PTHR11113:SF14">
    <property type="entry name" value="N-ACETYLGLUCOSAMINE-6-PHOSPHATE DEACETYLASE"/>
    <property type="match status" value="1"/>
</dbReference>
<evidence type="ECO:0000256" key="2">
    <source>
        <dbReference type="ARBA" id="ARBA00022723"/>
    </source>
</evidence>
<evidence type="ECO:0000256" key="5">
    <source>
        <dbReference type="PIRNR" id="PIRNR038994"/>
    </source>
</evidence>
<feature type="binding site" evidence="7">
    <location>
        <position position="237"/>
    </location>
    <ligand>
        <name>substrate</name>
    </ligand>
</feature>
<dbReference type="InterPro" id="IPR011059">
    <property type="entry name" value="Metal-dep_hydrolase_composite"/>
</dbReference>
<feature type="binding site" evidence="7">
    <location>
        <begin position="206"/>
        <end position="207"/>
    </location>
    <ligand>
        <name>substrate</name>
    </ligand>
</feature>
<dbReference type="CDD" id="cd00854">
    <property type="entry name" value="NagA"/>
    <property type="match status" value="1"/>
</dbReference>
<dbReference type="OrthoDB" id="9776488at2"/>
<dbReference type="InterPro" id="IPR032466">
    <property type="entry name" value="Metal_Hydrolase"/>
</dbReference>
<evidence type="ECO:0000313" key="9">
    <source>
        <dbReference type="EMBL" id="AUN99833.1"/>
    </source>
</evidence>
<comment type="similarity">
    <text evidence="1 5">Belongs to the metallo-dependent hydrolases superfamily. NagA family.</text>
</comment>
<evidence type="ECO:0000256" key="7">
    <source>
        <dbReference type="PIRSR" id="PIRSR038994-2"/>
    </source>
</evidence>
<dbReference type="GO" id="GO:0006046">
    <property type="term" value="P:N-acetylglucosamine catabolic process"/>
    <property type="evidence" value="ECO:0007669"/>
    <property type="project" value="TreeGrafter"/>
</dbReference>
<feature type="binding site" evidence="8">
    <location>
        <position position="182"/>
    </location>
    <ligand>
        <name>Zn(2+)</name>
        <dbReference type="ChEBI" id="CHEBI:29105"/>
    </ligand>
</feature>
<dbReference type="AlphaFoldDB" id="A0A2K9NWC8"/>
<dbReference type="SUPFAM" id="SSF51338">
    <property type="entry name" value="Composite domain of metallo-dependent hydrolases"/>
    <property type="match status" value="1"/>
</dbReference>
<dbReference type="InterPro" id="IPR003764">
    <property type="entry name" value="GlcNAc_6-P_deAcase"/>
</dbReference>
<proteinExistence type="inferred from homology"/>
<dbReference type="Gene3D" id="3.20.20.140">
    <property type="entry name" value="Metal-dependent hydrolases"/>
    <property type="match status" value="1"/>
</dbReference>
<evidence type="ECO:0000313" key="10">
    <source>
        <dbReference type="Proteomes" id="UP000235584"/>
    </source>
</evidence>
<accession>A0A2K9NWC8</accession>
<dbReference type="Proteomes" id="UP000235584">
    <property type="component" value="Chromosome"/>
</dbReference>
<feature type="binding site" evidence="7">
    <location>
        <begin position="291"/>
        <end position="293"/>
    </location>
    <ligand>
        <name>substrate</name>
    </ligand>
</feature>
<reference evidence="9 10" key="1">
    <citation type="submission" date="2018-01" db="EMBL/GenBank/DDBJ databases">
        <title>Complete genome sequence of Bacteriovorax stolpii DSM12778.</title>
        <authorList>
            <person name="Tang B."/>
            <person name="Chang J."/>
        </authorList>
    </citation>
    <scope>NUCLEOTIDE SEQUENCE [LARGE SCALE GENOMIC DNA]</scope>
    <source>
        <strain evidence="9 10">DSM 12778</strain>
    </source>
</reference>
<feature type="binding site" evidence="7">
    <location>
        <position position="214"/>
    </location>
    <ligand>
        <name>substrate</name>
    </ligand>
</feature>
<feature type="binding site" evidence="8">
    <location>
        <position position="203"/>
    </location>
    <ligand>
        <name>Zn(2+)</name>
        <dbReference type="ChEBI" id="CHEBI:29105"/>
    </ligand>
</feature>
<dbReference type="GO" id="GO:0046872">
    <property type="term" value="F:metal ion binding"/>
    <property type="evidence" value="ECO:0007669"/>
    <property type="project" value="UniProtKB-KW"/>
</dbReference>
<keyword evidence="2 8" id="KW-0479">Metal-binding</keyword>
<gene>
    <name evidence="9" type="primary">nagA</name>
    <name evidence="9" type="ORF">C0V70_17325</name>
</gene>
<organism evidence="9 10">
    <name type="scientific">Bacteriovorax stolpii</name>
    <name type="common">Bdellovibrio stolpii</name>
    <dbReference type="NCBI Taxonomy" id="960"/>
    <lineage>
        <taxon>Bacteria</taxon>
        <taxon>Pseudomonadati</taxon>
        <taxon>Bdellovibrionota</taxon>
        <taxon>Bacteriovoracia</taxon>
        <taxon>Bacteriovoracales</taxon>
        <taxon>Bacteriovoracaceae</taxon>
        <taxon>Bacteriovorax</taxon>
    </lineage>
</organism>